<feature type="transmembrane region" description="Helical" evidence="2">
    <location>
        <begin position="163"/>
        <end position="187"/>
    </location>
</feature>
<feature type="region of interest" description="Disordered" evidence="1">
    <location>
        <begin position="928"/>
        <end position="948"/>
    </location>
</feature>
<keyword evidence="2" id="KW-1133">Transmembrane helix</keyword>
<reference evidence="3 4" key="1">
    <citation type="submission" date="2020-08" db="EMBL/GenBank/DDBJ databases">
        <title>Sequencing the genomes of 1000 actinobacteria strains.</title>
        <authorList>
            <person name="Klenk H.-P."/>
        </authorList>
    </citation>
    <scope>NUCLEOTIDE SEQUENCE [LARGE SCALE GENOMIC DNA]</scope>
    <source>
        <strain evidence="3 4">DSM 45362</strain>
    </source>
</reference>
<comment type="caution">
    <text evidence="3">The sequence shown here is derived from an EMBL/GenBank/DDBJ whole genome shotgun (WGS) entry which is preliminary data.</text>
</comment>
<dbReference type="RefSeq" id="WP_184832254.1">
    <property type="nucleotide sequence ID" value="NZ_JACHMN010000001.1"/>
</dbReference>
<evidence type="ECO:0000313" key="4">
    <source>
        <dbReference type="Proteomes" id="UP000587527"/>
    </source>
</evidence>
<organism evidence="3 4">
    <name type="scientific">Allocatelliglobosispora scoriae</name>
    <dbReference type="NCBI Taxonomy" id="643052"/>
    <lineage>
        <taxon>Bacteria</taxon>
        <taxon>Bacillati</taxon>
        <taxon>Actinomycetota</taxon>
        <taxon>Actinomycetes</taxon>
        <taxon>Micromonosporales</taxon>
        <taxon>Micromonosporaceae</taxon>
        <taxon>Allocatelliglobosispora</taxon>
    </lineage>
</organism>
<dbReference type="AlphaFoldDB" id="A0A841BL61"/>
<evidence type="ECO:0000256" key="2">
    <source>
        <dbReference type="SAM" id="Phobius"/>
    </source>
</evidence>
<protein>
    <submittedName>
        <fullName evidence="3">ABC-type branched-subunit amino acid transport system substrate-binding protein</fullName>
    </submittedName>
</protein>
<evidence type="ECO:0000256" key="1">
    <source>
        <dbReference type="SAM" id="MobiDB-lite"/>
    </source>
</evidence>
<keyword evidence="2" id="KW-0472">Membrane</keyword>
<sequence length="948" mass="102333">MPGSTAHGSAGSATPRDGARWLRELIDDIRARPTAREGDLPLPTLLFRGQADDVAAVADALGDRHSRAPQASVAVDPAVGGQPRYQVFAEVLRLAAEKLSSTAPRGEARIRFPLLHHVLWLISMSPNPQGTALDTHVKQEVSSRRRALTNGHGKDSMRANIRAYVEGPIAAWVPIASLTSLVTFVAWDMAVGPALASAGLALVGVLGQMWVKSRSWAGARRYRWFSRQPYGWTEHERARDRPTDVDSFAIRVVTLRGAAAATSRSVTGYAARRRDEAPAANDTLELLLVNAFLEDLRQAYERRLWKIWRRVTWTRTIYPAVLLTGRCIPLAGRIEEVRGQTVAWDPLLLMALPTDEDSVTDTLAPADASISALTRPEELDALWQAWTDDLHRVRRVGSRRIVRIDVEAEHAEFLRNDGFTPRPVRGKPFLSRLWVAATAAVALLAAPTVYVLAVQFGSCVPEIKRVPSGECIGIGRDGFVLADRLRSVTDHIAANNAKIMGSNSPYVTVYHFGAFSAPASPGAADDLLADAHGELVGAALLQDSLIDVSKDGTIPQLVILPVNAGSEYAYADLAVDAMLAHMDDDNAIGVIGANESRESVRTAIQRLSGRVLPVLPTAATYDELAMVDGNYLPSVFPLAPPNSEMAKYTANWMVHGIPPTAGLPPEKYVLPAAKRVTVVTDSTKTDLYATDLGADVLAELRKLNPQINADEVNFAGAASVESVIGPVCRSRNRPEILYYAGRSSQFGAFQAAAAKSCAGIIVIASDAVTEYITDRKPALTDSRIEIFYTPLASAEVWQSVPVAHRTPFYTKFRELVDKLKVPAAQQPSPVYAAMAYDAADAMTQAAKNAFRVQRAGDPEAHIVDRAGVALALTKLGPINGASGLVDLHGDPDGHHARQRPVMLIRIATPAKPGDTPASDQQVVAQCGQLYTDQPTQPDCPEEQKPSGG</sequence>
<dbReference type="Proteomes" id="UP000587527">
    <property type="component" value="Unassembled WGS sequence"/>
</dbReference>
<evidence type="ECO:0000313" key="3">
    <source>
        <dbReference type="EMBL" id="MBB5867482.1"/>
    </source>
</evidence>
<gene>
    <name evidence="3" type="ORF">F4553_000861</name>
</gene>
<dbReference type="Gene3D" id="3.40.50.2300">
    <property type="match status" value="2"/>
</dbReference>
<feature type="transmembrane region" description="Helical" evidence="2">
    <location>
        <begin position="433"/>
        <end position="453"/>
    </location>
</feature>
<dbReference type="InterPro" id="IPR028082">
    <property type="entry name" value="Peripla_BP_I"/>
</dbReference>
<keyword evidence="4" id="KW-1185">Reference proteome</keyword>
<accession>A0A841BL61</accession>
<proteinExistence type="predicted"/>
<feature type="transmembrane region" description="Helical" evidence="2">
    <location>
        <begin position="193"/>
        <end position="211"/>
    </location>
</feature>
<keyword evidence="2" id="KW-0812">Transmembrane</keyword>
<dbReference type="EMBL" id="JACHMN010000001">
    <property type="protein sequence ID" value="MBB5867482.1"/>
    <property type="molecule type" value="Genomic_DNA"/>
</dbReference>
<name>A0A841BL61_9ACTN</name>
<dbReference type="SUPFAM" id="SSF53822">
    <property type="entry name" value="Periplasmic binding protein-like I"/>
    <property type="match status" value="1"/>
</dbReference>